<reference evidence="2 3" key="2">
    <citation type="submission" date="2024-07" db="EMBL/GenBank/DDBJ databases">
        <authorList>
            <person name="Akdeniz Z."/>
        </authorList>
    </citation>
    <scope>NUCLEOTIDE SEQUENCE [LARGE SCALE GENOMIC DNA]</scope>
</reference>
<dbReference type="EMBL" id="CATOUU010000697">
    <property type="protein sequence ID" value="CAI9941971.1"/>
    <property type="molecule type" value="Genomic_DNA"/>
</dbReference>
<sequence>MEERTGNKRLIFNYQIFGTTNLQRSNQFAQSWRCVLMVPYYINICNIILSCCRQNRIQQNLYKIIIKTRQQMASSTMTMKYVRAFIAIIICLVNQKYNNDIIIERIDIIVFKFQRAKQELFLKSRTQLTQATAE</sequence>
<dbReference type="Proteomes" id="UP001642409">
    <property type="component" value="Unassembled WGS sequence"/>
</dbReference>
<dbReference type="EMBL" id="CAXDID020000030">
    <property type="protein sequence ID" value="CAL5993521.1"/>
    <property type="molecule type" value="Genomic_DNA"/>
</dbReference>
<keyword evidence="3" id="KW-1185">Reference proteome</keyword>
<proteinExistence type="predicted"/>
<organism evidence="1">
    <name type="scientific">Hexamita inflata</name>
    <dbReference type="NCBI Taxonomy" id="28002"/>
    <lineage>
        <taxon>Eukaryota</taxon>
        <taxon>Metamonada</taxon>
        <taxon>Diplomonadida</taxon>
        <taxon>Hexamitidae</taxon>
        <taxon>Hexamitinae</taxon>
        <taxon>Hexamita</taxon>
    </lineage>
</organism>
<comment type="caution">
    <text evidence="1">The sequence shown here is derived from an EMBL/GenBank/DDBJ whole genome shotgun (WGS) entry which is preliminary data.</text>
</comment>
<evidence type="ECO:0000313" key="2">
    <source>
        <dbReference type="EMBL" id="CAL5993521.1"/>
    </source>
</evidence>
<accession>A0AA86PM35</accession>
<name>A0AA86PM35_9EUKA</name>
<reference evidence="1" key="1">
    <citation type="submission" date="2023-06" db="EMBL/GenBank/DDBJ databases">
        <authorList>
            <person name="Kurt Z."/>
        </authorList>
    </citation>
    <scope>NUCLEOTIDE SEQUENCE</scope>
</reference>
<protein>
    <submittedName>
        <fullName evidence="2">Hypothetical_protein</fullName>
    </submittedName>
</protein>
<gene>
    <name evidence="2" type="ORF">HINF_LOCUS13106</name>
    <name evidence="1" type="ORF">HINF_LOCUS29616</name>
</gene>
<dbReference type="AlphaFoldDB" id="A0AA86PM35"/>
<evidence type="ECO:0000313" key="1">
    <source>
        <dbReference type="EMBL" id="CAI9941971.1"/>
    </source>
</evidence>
<evidence type="ECO:0000313" key="3">
    <source>
        <dbReference type="Proteomes" id="UP001642409"/>
    </source>
</evidence>